<dbReference type="InterPro" id="IPR018076">
    <property type="entry name" value="T2SS_GspF_dom"/>
</dbReference>
<keyword evidence="4" id="KW-0997">Cell inner membrane</keyword>
<feature type="domain" description="Type II secretion system protein GspF" evidence="9">
    <location>
        <begin position="275"/>
        <end position="396"/>
    </location>
</feature>
<evidence type="ECO:0000256" key="5">
    <source>
        <dbReference type="ARBA" id="ARBA00022692"/>
    </source>
</evidence>
<keyword evidence="7 8" id="KW-0472">Membrane</keyword>
<evidence type="ECO:0000259" key="9">
    <source>
        <dbReference type="Pfam" id="PF00482"/>
    </source>
</evidence>
<dbReference type="InterPro" id="IPR003004">
    <property type="entry name" value="GspF/PilC"/>
</dbReference>
<feature type="domain" description="Type II secretion system protein GspF" evidence="9">
    <location>
        <begin position="71"/>
        <end position="194"/>
    </location>
</feature>
<dbReference type="InterPro" id="IPR042094">
    <property type="entry name" value="T2SS_GspF_sf"/>
</dbReference>
<evidence type="ECO:0000256" key="4">
    <source>
        <dbReference type="ARBA" id="ARBA00022519"/>
    </source>
</evidence>
<evidence type="ECO:0000256" key="1">
    <source>
        <dbReference type="ARBA" id="ARBA00004429"/>
    </source>
</evidence>
<keyword evidence="6 8" id="KW-1133">Transmembrane helix</keyword>
<dbReference type="PRINTS" id="PR00812">
    <property type="entry name" value="BCTERIALGSPF"/>
</dbReference>
<dbReference type="AlphaFoldDB" id="D3PDN9"/>
<dbReference type="PANTHER" id="PTHR30012:SF4">
    <property type="entry name" value="MSHA BIOGENESIS PROTEIN MSHG"/>
    <property type="match status" value="1"/>
</dbReference>
<dbReference type="OrthoDB" id="9805682at2"/>
<organism evidence="10 11">
    <name type="scientific">Deferribacter desulfuricans (strain DSM 14783 / JCM 11476 / NBRC 101012 / SSM1)</name>
    <dbReference type="NCBI Taxonomy" id="639282"/>
    <lineage>
        <taxon>Bacteria</taxon>
        <taxon>Pseudomonadati</taxon>
        <taxon>Deferribacterota</taxon>
        <taxon>Deferribacteres</taxon>
        <taxon>Deferribacterales</taxon>
        <taxon>Deferribacteraceae</taxon>
        <taxon>Deferribacter</taxon>
    </lineage>
</organism>
<protein>
    <submittedName>
        <fullName evidence="10">General secretion pathway protein F</fullName>
    </submittedName>
</protein>
<comment type="subcellular location">
    <subcellularLocation>
        <location evidence="1">Cell inner membrane</location>
        <topology evidence="1">Multi-pass membrane protein</topology>
    </subcellularLocation>
</comment>
<sequence>MKFKYLGEKGVEKVSGIIEAADENVAFLLLIDQGIEVLDLKQSSLFDEIFYSLKNLKSRFSKVKLEELIVFTRQFATLFEAGIPVIKILERLSTQSFTEKLTQSIHQIKNDVDAGLPLSNAFNRQKHIFSPLYVNMIKVGEEGGVLDITLQRLAAILESELETKNRIKTATRYPKIVIGAIIIAFSILVTFVIPKFASMFAKFNTELPLPTKILIWINSFVQNFWYVIILIILGAIISFNKFKQTEKGKNYIDENIFKIPIIGQLIQKIYLSRISRVLALLYRSGINITASFDIVSEITGNNILKRELLYIKEQISRGSNIASAFRRSKYFPPVVSDMVESGEETGRLDEMLIKLSDYYDEEVDYSIKTLSQALEPILLVFIAGMVLLLALGVFLPMWDMIKAVR</sequence>
<evidence type="ECO:0000313" key="10">
    <source>
        <dbReference type="EMBL" id="BAI80712.1"/>
    </source>
</evidence>
<keyword evidence="3" id="KW-1003">Cell membrane</keyword>
<dbReference type="EMBL" id="AP011529">
    <property type="protein sequence ID" value="BAI80712.1"/>
    <property type="molecule type" value="Genomic_DNA"/>
</dbReference>
<dbReference type="KEGG" id="ddf:DEFDS_1244"/>
<keyword evidence="5 8" id="KW-0812">Transmembrane</keyword>
<feature type="transmembrane region" description="Helical" evidence="8">
    <location>
        <begin position="377"/>
        <end position="398"/>
    </location>
</feature>
<feature type="transmembrane region" description="Helical" evidence="8">
    <location>
        <begin position="213"/>
        <end position="239"/>
    </location>
</feature>
<dbReference type="STRING" id="639282.DEFDS_1244"/>
<dbReference type="Gene3D" id="1.20.81.30">
    <property type="entry name" value="Type II secretion system (T2SS), domain F"/>
    <property type="match status" value="2"/>
</dbReference>
<dbReference type="RefSeq" id="WP_013007959.1">
    <property type="nucleotide sequence ID" value="NC_013939.1"/>
</dbReference>
<proteinExistence type="inferred from homology"/>
<dbReference type="Pfam" id="PF00482">
    <property type="entry name" value="T2SSF"/>
    <property type="match status" value="2"/>
</dbReference>
<dbReference type="HOGENOM" id="CLU_035032_2_1_0"/>
<reference evidence="10 11" key="1">
    <citation type="journal article" date="2010" name="DNA Res.">
        <title>Bacterial lifestyle in a deep-sea hydrothermal vent chimney revealed by the genome sequence of the thermophilic bacterium Deferribacter desulfuricans SSM1.</title>
        <authorList>
            <person name="Takaki Y."/>
            <person name="Shimamura S."/>
            <person name="Nakagawa S."/>
            <person name="Fukuhara Y."/>
            <person name="Horikawa H."/>
            <person name="Ankai A."/>
            <person name="Harada T."/>
            <person name="Hosoyama A."/>
            <person name="Oguchi A."/>
            <person name="Fukui S."/>
            <person name="Fujita N."/>
            <person name="Takami H."/>
            <person name="Takai K."/>
        </authorList>
    </citation>
    <scope>NUCLEOTIDE SEQUENCE [LARGE SCALE GENOMIC DNA]</scope>
    <source>
        <strain evidence="11">DSM 14783 / JCM 11476 / NBRC 101012 / SSM1</strain>
    </source>
</reference>
<keyword evidence="11" id="KW-1185">Reference proteome</keyword>
<evidence type="ECO:0000256" key="7">
    <source>
        <dbReference type="ARBA" id="ARBA00023136"/>
    </source>
</evidence>
<evidence type="ECO:0000256" key="6">
    <source>
        <dbReference type="ARBA" id="ARBA00022989"/>
    </source>
</evidence>
<dbReference type="Proteomes" id="UP000001520">
    <property type="component" value="Chromosome"/>
</dbReference>
<feature type="transmembrane region" description="Helical" evidence="8">
    <location>
        <begin position="176"/>
        <end position="193"/>
    </location>
</feature>
<evidence type="ECO:0000256" key="8">
    <source>
        <dbReference type="SAM" id="Phobius"/>
    </source>
</evidence>
<accession>D3PDN9</accession>
<evidence type="ECO:0000313" key="11">
    <source>
        <dbReference type="Proteomes" id="UP000001520"/>
    </source>
</evidence>
<evidence type="ECO:0000256" key="3">
    <source>
        <dbReference type="ARBA" id="ARBA00022475"/>
    </source>
</evidence>
<name>D3PDN9_DEFDS</name>
<dbReference type="PANTHER" id="PTHR30012">
    <property type="entry name" value="GENERAL SECRETION PATHWAY PROTEIN"/>
    <property type="match status" value="1"/>
</dbReference>
<gene>
    <name evidence="10" type="ordered locus">DEFDS_1244</name>
</gene>
<dbReference type="eggNOG" id="COG1459">
    <property type="taxonomic scope" value="Bacteria"/>
</dbReference>
<comment type="similarity">
    <text evidence="2">Belongs to the GSP F family.</text>
</comment>
<dbReference type="GO" id="GO:0015628">
    <property type="term" value="P:protein secretion by the type II secretion system"/>
    <property type="evidence" value="ECO:0007669"/>
    <property type="project" value="TreeGrafter"/>
</dbReference>
<evidence type="ECO:0000256" key="2">
    <source>
        <dbReference type="ARBA" id="ARBA00005745"/>
    </source>
</evidence>
<dbReference type="FunFam" id="1.20.81.30:FF:000001">
    <property type="entry name" value="Type II secretion system protein F"/>
    <property type="match status" value="2"/>
</dbReference>
<dbReference type="GO" id="GO:0005886">
    <property type="term" value="C:plasma membrane"/>
    <property type="evidence" value="ECO:0007669"/>
    <property type="project" value="UniProtKB-SubCell"/>
</dbReference>